<keyword evidence="4" id="KW-1185">Reference proteome</keyword>
<keyword evidence="1" id="KW-0812">Transmembrane</keyword>
<dbReference type="OrthoDB" id="258847at2"/>
<dbReference type="KEGG" id="tpol:Mal48_25790"/>
<evidence type="ECO:0000313" key="3">
    <source>
        <dbReference type="EMBL" id="QDT33326.1"/>
    </source>
</evidence>
<dbReference type="AlphaFoldDB" id="A0A517QNX4"/>
<dbReference type="RefSeq" id="WP_145199464.1">
    <property type="nucleotide sequence ID" value="NZ_CP036267.1"/>
</dbReference>
<sequence length="374" mass="40624">MNRVSPGTMTVVIFAILVGLGGAFLVRQQMNQPKLPPLSDIGLKSGPKKIIVPIASVDLEKGREISLHDIVIHQFTPEEFAKSKYAGQPFIGNTNYVIDRMLNQDMPKGSLFLPEHFYGEGFGPGVVDRLQPGFRAVTVPIQNIGAITGFADPGSIVDVLFRSNPEGERPSVTMTLLEQVEVLALEKSVLTGKRIEFSNDGSVTLAVTPAQAKMLKVVEGHGEISLTLRNPDDFGNFEFAPVNLDNQVQRNNLENLEQVMFNSAANLNSAASSASSSASSSSAKSSSAEFGSMNLVLEDASERVTMEDLLGLEANPDKKQLTLYRGGSREVVEFEEHVEDKSAVLRTGKRVQTPIAGRVPARRNQENVSLDYLP</sequence>
<dbReference type="NCBIfam" id="TIGR03177">
    <property type="entry name" value="pilus_cpaB"/>
    <property type="match status" value="1"/>
</dbReference>
<feature type="transmembrane region" description="Helical" evidence="1">
    <location>
        <begin position="6"/>
        <end position="26"/>
    </location>
</feature>
<organism evidence="3 4">
    <name type="scientific">Thalassoglobus polymorphus</name>
    <dbReference type="NCBI Taxonomy" id="2527994"/>
    <lineage>
        <taxon>Bacteria</taxon>
        <taxon>Pseudomonadati</taxon>
        <taxon>Planctomycetota</taxon>
        <taxon>Planctomycetia</taxon>
        <taxon>Planctomycetales</taxon>
        <taxon>Planctomycetaceae</taxon>
        <taxon>Thalassoglobus</taxon>
    </lineage>
</organism>
<dbReference type="InterPro" id="IPR017592">
    <property type="entry name" value="Pilus_assmbl_Flp-typ_CpaB"/>
</dbReference>
<feature type="domain" description="Flp pilus assembly protein RcpC/CpaB" evidence="2">
    <location>
        <begin position="128"/>
        <end position="229"/>
    </location>
</feature>
<gene>
    <name evidence="3" type="ORF">Mal48_25790</name>
</gene>
<evidence type="ECO:0000259" key="2">
    <source>
        <dbReference type="Pfam" id="PF16976"/>
    </source>
</evidence>
<proteinExistence type="predicted"/>
<dbReference type="InterPro" id="IPR031571">
    <property type="entry name" value="RcpC_dom"/>
</dbReference>
<keyword evidence="1" id="KW-1133">Transmembrane helix</keyword>
<evidence type="ECO:0000313" key="4">
    <source>
        <dbReference type="Proteomes" id="UP000315724"/>
    </source>
</evidence>
<reference evidence="3 4" key="1">
    <citation type="submission" date="2019-02" db="EMBL/GenBank/DDBJ databases">
        <title>Deep-cultivation of Planctomycetes and their phenomic and genomic characterization uncovers novel biology.</title>
        <authorList>
            <person name="Wiegand S."/>
            <person name="Jogler M."/>
            <person name="Boedeker C."/>
            <person name="Pinto D."/>
            <person name="Vollmers J."/>
            <person name="Rivas-Marin E."/>
            <person name="Kohn T."/>
            <person name="Peeters S.H."/>
            <person name="Heuer A."/>
            <person name="Rast P."/>
            <person name="Oberbeckmann S."/>
            <person name="Bunk B."/>
            <person name="Jeske O."/>
            <person name="Meyerdierks A."/>
            <person name="Storesund J.E."/>
            <person name="Kallscheuer N."/>
            <person name="Luecker S."/>
            <person name="Lage O.M."/>
            <person name="Pohl T."/>
            <person name="Merkel B.J."/>
            <person name="Hornburger P."/>
            <person name="Mueller R.-W."/>
            <person name="Bruemmer F."/>
            <person name="Labrenz M."/>
            <person name="Spormann A.M."/>
            <person name="Op den Camp H."/>
            <person name="Overmann J."/>
            <person name="Amann R."/>
            <person name="Jetten M.S.M."/>
            <person name="Mascher T."/>
            <person name="Medema M.H."/>
            <person name="Devos D.P."/>
            <person name="Kaster A.-K."/>
            <person name="Ovreas L."/>
            <person name="Rohde M."/>
            <person name="Galperin M.Y."/>
            <person name="Jogler C."/>
        </authorList>
    </citation>
    <scope>NUCLEOTIDE SEQUENCE [LARGE SCALE GENOMIC DNA]</scope>
    <source>
        <strain evidence="3 4">Mal48</strain>
    </source>
</reference>
<name>A0A517QNX4_9PLAN</name>
<dbReference type="EMBL" id="CP036267">
    <property type="protein sequence ID" value="QDT33326.1"/>
    <property type="molecule type" value="Genomic_DNA"/>
</dbReference>
<keyword evidence="1" id="KW-0472">Membrane</keyword>
<evidence type="ECO:0000256" key="1">
    <source>
        <dbReference type="SAM" id="Phobius"/>
    </source>
</evidence>
<dbReference type="Proteomes" id="UP000315724">
    <property type="component" value="Chromosome"/>
</dbReference>
<dbReference type="Pfam" id="PF16976">
    <property type="entry name" value="RcpC"/>
    <property type="match status" value="1"/>
</dbReference>
<protein>
    <recommendedName>
        <fullName evidence="2">Flp pilus assembly protein RcpC/CpaB domain-containing protein</fullName>
    </recommendedName>
</protein>
<accession>A0A517QNX4</accession>